<dbReference type="PANTHER" id="PTHR11843">
    <property type="entry name" value="40S RIBOSOMAL PROTEIN S12"/>
    <property type="match status" value="1"/>
</dbReference>
<dbReference type="GO" id="GO:0030490">
    <property type="term" value="P:maturation of SSU-rRNA"/>
    <property type="evidence" value="ECO:0007669"/>
    <property type="project" value="EnsemblFungi"/>
</dbReference>
<dbReference type="FunFam" id="3.30.1330.30:FF:000019">
    <property type="entry name" value="40S ribosomal protein S12"/>
    <property type="match status" value="1"/>
</dbReference>
<evidence type="ECO:0000259" key="5">
    <source>
        <dbReference type="Pfam" id="PF01248"/>
    </source>
</evidence>
<dbReference type="EMBL" id="MTSL01000063">
    <property type="protein sequence ID" value="PJF19455.1"/>
    <property type="molecule type" value="Genomic_DNA"/>
</dbReference>
<dbReference type="PRINTS" id="PR00972">
    <property type="entry name" value="RIBSOMALS12E"/>
</dbReference>
<dbReference type="SUPFAM" id="SSF55315">
    <property type="entry name" value="L30e-like"/>
    <property type="match status" value="1"/>
</dbReference>
<dbReference type="GO" id="GO:1990145">
    <property type="term" value="P:maintenance of translational fidelity"/>
    <property type="evidence" value="ECO:0007669"/>
    <property type="project" value="EnsemblFungi"/>
</dbReference>
<dbReference type="InterPro" id="IPR000530">
    <property type="entry name" value="Ribosomal_eS12"/>
</dbReference>
<evidence type="ECO:0000313" key="6">
    <source>
        <dbReference type="EMBL" id="PJF19455.1"/>
    </source>
</evidence>
<dbReference type="GO" id="GO:0000028">
    <property type="term" value="P:ribosomal small subunit assembly"/>
    <property type="evidence" value="ECO:0007669"/>
    <property type="project" value="EnsemblFungi"/>
</dbReference>
<keyword evidence="7" id="KW-1185">Reference proteome</keyword>
<keyword evidence="3 4" id="KW-0687">Ribonucleoprotein</keyword>
<evidence type="ECO:0000256" key="3">
    <source>
        <dbReference type="ARBA" id="ARBA00023274"/>
    </source>
</evidence>
<comment type="similarity">
    <text evidence="1 4">Belongs to the eukaryotic ribosomal protein eS12 family.</text>
</comment>
<feature type="domain" description="Ribosomal protein eL8/eL30/eS12/Gadd45" evidence="5">
    <location>
        <begin position="24"/>
        <end position="117"/>
    </location>
</feature>
<dbReference type="InterPro" id="IPR029064">
    <property type="entry name" value="Ribosomal_eL30-like_sf"/>
</dbReference>
<dbReference type="Gene3D" id="3.30.1330.30">
    <property type="match status" value="1"/>
</dbReference>
<comment type="caution">
    <text evidence="6">The sequence shown here is derived from an EMBL/GenBank/DDBJ whole genome shotgun (WGS) entry which is preliminary data.</text>
</comment>
<dbReference type="GO" id="GO:0022627">
    <property type="term" value="C:cytosolic small ribosomal subunit"/>
    <property type="evidence" value="ECO:0007669"/>
    <property type="project" value="EnsemblFungi"/>
</dbReference>
<dbReference type="AlphaFoldDB" id="A0A2H9TNX0"/>
<reference evidence="6 7" key="1">
    <citation type="submission" date="2016-10" db="EMBL/GenBank/DDBJ databases">
        <title>The genome of Paramicrosporidium saccamoebae is the missing link in understanding Cryptomycota and Microsporidia evolution.</title>
        <authorList>
            <person name="Quandt C.A."/>
            <person name="Beaudet D."/>
            <person name="Corsaro D."/>
            <person name="Michel R."/>
            <person name="Corradi N."/>
            <person name="James T."/>
        </authorList>
    </citation>
    <scope>NUCLEOTIDE SEQUENCE [LARGE SCALE GENOMIC DNA]</scope>
    <source>
        <strain evidence="6 7">KSL3</strain>
    </source>
</reference>
<gene>
    <name evidence="6" type="ORF">PSACC_00734</name>
</gene>
<dbReference type="Pfam" id="PF01248">
    <property type="entry name" value="Ribosomal_L7Ae"/>
    <property type="match status" value="1"/>
</dbReference>
<sequence>MSAAGDVVEVAATEAAGTITVETALREVLRRSLCYDGLSRGLREAVKTLDRRAGRLCVLAESCEEKEYVRLIEALCAEHSIQLIKVADAKQLGEWVGLCKIDKNGDAQKVVSCACVVVRDYGEESEFLEVLLDHMKRR</sequence>
<proteinExistence type="inferred from homology"/>
<dbReference type="InterPro" id="IPR047860">
    <property type="entry name" value="Ribosomal_eS12_CS"/>
</dbReference>
<accession>A0A2H9TNX0</accession>
<dbReference type="Proteomes" id="UP000240830">
    <property type="component" value="Unassembled WGS sequence"/>
</dbReference>
<organism evidence="6 7">
    <name type="scientific">Paramicrosporidium saccamoebae</name>
    <dbReference type="NCBI Taxonomy" id="1246581"/>
    <lineage>
        <taxon>Eukaryota</taxon>
        <taxon>Fungi</taxon>
        <taxon>Fungi incertae sedis</taxon>
        <taxon>Cryptomycota</taxon>
        <taxon>Cryptomycota incertae sedis</taxon>
        <taxon>Paramicrosporidium</taxon>
    </lineage>
</organism>
<evidence type="ECO:0000313" key="7">
    <source>
        <dbReference type="Proteomes" id="UP000240830"/>
    </source>
</evidence>
<evidence type="ECO:0000256" key="1">
    <source>
        <dbReference type="ARBA" id="ARBA00005824"/>
    </source>
</evidence>
<dbReference type="InterPro" id="IPR004038">
    <property type="entry name" value="Ribosomal_eL8/eL30/eS12/Gad45"/>
</dbReference>
<evidence type="ECO:0000256" key="2">
    <source>
        <dbReference type="ARBA" id="ARBA00022980"/>
    </source>
</evidence>
<evidence type="ECO:0000256" key="4">
    <source>
        <dbReference type="RuleBase" id="RU000670"/>
    </source>
</evidence>
<keyword evidence="2 4" id="KW-0689">Ribosomal protein</keyword>
<dbReference type="STRING" id="1246581.A0A2H9TNX0"/>
<dbReference type="GO" id="GO:0003735">
    <property type="term" value="F:structural constituent of ribosome"/>
    <property type="evidence" value="ECO:0007669"/>
    <property type="project" value="EnsemblFungi"/>
</dbReference>
<protein>
    <recommendedName>
        <fullName evidence="4">40S ribosomal protein S12</fullName>
    </recommendedName>
</protein>
<dbReference type="OrthoDB" id="10249311at2759"/>
<name>A0A2H9TNX0_9FUNG</name>
<dbReference type="PROSITE" id="PS01189">
    <property type="entry name" value="RIBOSOMAL_S12E"/>
    <property type="match status" value="1"/>
</dbReference>